<evidence type="ECO:0000256" key="2">
    <source>
        <dbReference type="ARBA" id="ARBA00012185"/>
    </source>
</evidence>
<comment type="similarity">
    <text evidence="1">Belongs to the N(4)/N(6)-methyltransferase family. N(4) subfamily.</text>
</comment>
<keyword evidence="6" id="KW-0680">Restriction system</keyword>
<gene>
    <name evidence="10" type="ORF">GS597_07415</name>
</gene>
<keyword evidence="7" id="KW-0238">DNA-binding</keyword>
<dbReference type="Proteomes" id="UP000607397">
    <property type="component" value="Unassembled WGS sequence"/>
</dbReference>
<dbReference type="Gene3D" id="3.40.50.150">
    <property type="entry name" value="Vaccinia Virus protein VP39"/>
    <property type="match status" value="2"/>
</dbReference>
<organism evidence="10 11">
    <name type="scientific">Petrachloros mirabilis ULC683</name>
    <dbReference type="NCBI Taxonomy" id="2781853"/>
    <lineage>
        <taxon>Bacteria</taxon>
        <taxon>Bacillati</taxon>
        <taxon>Cyanobacteriota</taxon>
        <taxon>Cyanophyceae</taxon>
        <taxon>Synechococcales</taxon>
        <taxon>Petrachlorosaceae</taxon>
        <taxon>Petrachloros</taxon>
        <taxon>Petrachloros mirabilis</taxon>
    </lineage>
</organism>
<evidence type="ECO:0000256" key="5">
    <source>
        <dbReference type="ARBA" id="ARBA00022691"/>
    </source>
</evidence>
<evidence type="ECO:0000313" key="11">
    <source>
        <dbReference type="Proteomes" id="UP000607397"/>
    </source>
</evidence>
<evidence type="ECO:0000256" key="7">
    <source>
        <dbReference type="ARBA" id="ARBA00023125"/>
    </source>
</evidence>
<dbReference type="GO" id="GO:0015667">
    <property type="term" value="F:site-specific DNA-methyltransferase (cytosine-N4-specific) activity"/>
    <property type="evidence" value="ECO:0007669"/>
    <property type="project" value="UniProtKB-EC"/>
</dbReference>
<dbReference type="EMBL" id="WVIC01000011">
    <property type="protein sequence ID" value="NCJ06341.1"/>
    <property type="molecule type" value="Genomic_DNA"/>
</dbReference>
<feature type="domain" description="DNA methylase N-4/N-6" evidence="9">
    <location>
        <begin position="32"/>
        <end position="84"/>
    </location>
</feature>
<keyword evidence="11" id="KW-1185">Reference proteome</keyword>
<evidence type="ECO:0000259" key="9">
    <source>
        <dbReference type="Pfam" id="PF01555"/>
    </source>
</evidence>
<name>A0A8K1ZYI3_9CYAN</name>
<dbReference type="GO" id="GO:0003677">
    <property type="term" value="F:DNA binding"/>
    <property type="evidence" value="ECO:0007669"/>
    <property type="project" value="UniProtKB-KW"/>
</dbReference>
<dbReference type="InterPro" id="IPR017985">
    <property type="entry name" value="MeTrfase_CN4_CS"/>
</dbReference>
<dbReference type="RefSeq" id="WP_161824810.1">
    <property type="nucleotide sequence ID" value="NZ_WVIC01000011.1"/>
</dbReference>
<sequence>MVSPVPDLQTLQNFYRNQLHEGDRAFHDWYRFILSFPPHLVRAYIDQFGLTADAMILDPFCGTGTTLVEAKKCGIPAMGIEANPMAHFASQTKNYWQLTPERVMAGVDRVLAQAIAEPVTQDLLRFTPEQEALLLKNSICDRPLHQCLLLANAIAELPDPLVQNLCKLALADVAVQTASNLKFGPEVGIRRTKVEDADVLAAWQLKVTEMAADLGQVQGQAMAITRCDRGDARRLSLACAPESIDAVITSPPYPNEKDYTRTTRLESVLLGFLRNQQDLRHLKQSLLRSNTRNVFSADQDDAWIAENPNVLEVAAAIEERKHALQKTSGFERLYSRVVTLYFGGMKRHLADLRPILRPGAQLAYVVGDQASFLQVLVRTGELLADVAESLGYEVVSLDLFRTRVSSKTGEHLREEVVRLQWRGGHTHRQNGEESLY</sequence>
<evidence type="ECO:0000313" key="10">
    <source>
        <dbReference type="EMBL" id="NCJ06341.1"/>
    </source>
</evidence>
<dbReference type="Pfam" id="PF01555">
    <property type="entry name" value="N6_N4_Mtase"/>
    <property type="match status" value="1"/>
</dbReference>
<dbReference type="GO" id="GO:0032259">
    <property type="term" value="P:methylation"/>
    <property type="evidence" value="ECO:0007669"/>
    <property type="project" value="UniProtKB-KW"/>
</dbReference>
<reference evidence="10" key="1">
    <citation type="submission" date="2019-12" db="EMBL/GenBank/DDBJ databases">
        <title>High-Quality draft genome sequences of three cyanobacteria isolated from the limestone walls of the Old Cathedral of Coimbra.</title>
        <authorList>
            <person name="Tiago I."/>
            <person name="Soares F."/>
            <person name="Portugal A."/>
        </authorList>
    </citation>
    <scope>NUCLEOTIDE SEQUENCE [LARGE SCALE GENOMIC DNA]</scope>
    <source>
        <strain evidence="10">C</strain>
    </source>
</reference>
<dbReference type="InterPro" id="IPR002941">
    <property type="entry name" value="DNA_methylase_N4/N6"/>
</dbReference>
<dbReference type="EC" id="2.1.1.113" evidence="2"/>
<keyword evidence="4" id="KW-0808">Transferase</keyword>
<dbReference type="AlphaFoldDB" id="A0A8K1ZYI3"/>
<dbReference type="SUPFAM" id="SSF53335">
    <property type="entry name" value="S-adenosyl-L-methionine-dependent methyltransferases"/>
    <property type="match status" value="1"/>
</dbReference>
<evidence type="ECO:0000256" key="1">
    <source>
        <dbReference type="ARBA" id="ARBA00010203"/>
    </source>
</evidence>
<protein>
    <recommendedName>
        <fullName evidence="2">site-specific DNA-methyltransferase (cytosine-N(4)-specific)</fullName>
        <ecNumber evidence="2">2.1.1.113</ecNumber>
    </recommendedName>
</protein>
<evidence type="ECO:0000256" key="6">
    <source>
        <dbReference type="ARBA" id="ARBA00022747"/>
    </source>
</evidence>
<proteinExistence type="inferred from homology"/>
<comment type="caution">
    <text evidence="10">The sequence shown here is derived from an EMBL/GenBank/DDBJ whole genome shotgun (WGS) entry which is preliminary data.</text>
</comment>
<dbReference type="InterPro" id="IPR029063">
    <property type="entry name" value="SAM-dependent_MTases_sf"/>
</dbReference>
<evidence type="ECO:0000256" key="3">
    <source>
        <dbReference type="ARBA" id="ARBA00022603"/>
    </source>
</evidence>
<dbReference type="GO" id="GO:0008170">
    <property type="term" value="F:N-methyltransferase activity"/>
    <property type="evidence" value="ECO:0007669"/>
    <property type="project" value="InterPro"/>
</dbReference>
<evidence type="ECO:0000256" key="8">
    <source>
        <dbReference type="ARBA" id="ARBA00049120"/>
    </source>
</evidence>
<keyword evidence="3 10" id="KW-0489">Methyltransferase</keyword>
<dbReference type="PROSITE" id="PS00093">
    <property type="entry name" value="N4_MTASE"/>
    <property type="match status" value="1"/>
</dbReference>
<comment type="catalytic activity">
    <reaction evidence="8">
        <text>a 2'-deoxycytidine in DNA + S-adenosyl-L-methionine = an N(4)-methyl-2'-deoxycytidine in DNA + S-adenosyl-L-homocysteine + H(+)</text>
        <dbReference type="Rhea" id="RHEA:16857"/>
        <dbReference type="Rhea" id="RHEA-COMP:11369"/>
        <dbReference type="Rhea" id="RHEA-COMP:13674"/>
        <dbReference type="ChEBI" id="CHEBI:15378"/>
        <dbReference type="ChEBI" id="CHEBI:57856"/>
        <dbReference type="ChEBI" id="CHEBI:59789"/>
        <dbReference type="ChEBI" id="CHEBI:85452"/>
        <dbReference type="ChEBI" id="CHEBI:137933"/>
        <dbReference type="EC" id="2.1.1.113"/>
    </reaction>
</comment>
<dbReference type="GO" id="GO:0009307">
    <property type="term" value="P:DNA restriction-modification system"/>
    <property type="evidence" value="ECO:0007669"/>
    <property type="project" value="UniProtKB-KW"/>
</dbReference>
<accession>A0A8K1ZYI3</accession>
<keyword evidence="5" id="KW-0949">S-adenosyl-L-methionine</keyword>
<evidence type="ECO:0000256" key="4">
    <source>
        <dbReference type="ARBA" id="ARBA00022679"/>
    </source>
</evidence>